<feature type="compositionally biased region" description="Polar residues" evidence="1">
    <location>
        <begin position="137"/>
        <end position="147"/>
    </location>
</feature>
<dbReference type="EMBL" id="KV745519">
    <property type="protein sequence ID" value="OCK74261.1"/>
    <property type="molecule type" value="Genomic_DNA"/>
</dbReference>
<evidence type="ECO:0000313" key="3">
    <source>
        <dbReference type="Proteomes" id="UP000250266"/>
    </source>
</evidence>
<protein>
    <submittedName>
        <fullName evidence="2">Uncharacterized protein</fullName>
    </submittedName>
</protein>
<dbReference type="InterPro" id="IPR038966">
    <property type="entry name" value="TMA17"/>
</dbReference>
<feature type="region of interest" description="Disordered" evidence="1">
    <location>
        <begin position="117"/>
        <end position="170"/>
    </location>
</feature>
<name>A0A8E2DZA7_9PEZI</name>
<reference evidence="2 3" key="1">
    <citation type="journal article" date="2016" name="Nat. Commun.">
        <title>Ectomycorrhizal ecology is imprinted in the genome of the dominant symbiotic fungus Cenococcum geophilum.</title>
        <authorList>
            <consortium name="DOE Joint Genome Institute"/>
            <person name="Peter M."/>
            <person name="Kohler A."/>
            <person name="Ohm R.A."/>
            <person name="Kuo A."/>
            <person name="Krutzmann J."/>
            <person name="Morin E."/>
            <person name="Arend M."/>
            <person name="Barry K.W."/>
            <person name="Binder M."/>
            <person name="Choi C."/>
            <person name="Clum A."/>
            <person name="Copeland A."/>
            <person name="Grisel N."/>
            <person name="Haridas S."/>
            <person name="Kipfer T."/>
            <person name="LaButti K."/>
            <person name="Lindquist E."/>
            <person name="Lipzen A."/>
            <person name="Maire R."/>
            <person name="Meier B."/>
            <person name="Mihaltcheva S."/>
            <person name="Molinier V."/>
            <person name="Murat C."/>
            <person name="Poggeler S."/>
            <person name="Quandt C.A."/>
            <person name="Sperisen C."/>
            <person name="Tritt A."/>
            <person name="Tisserant E."/>
            <person name="Crous P.W."/>
            <person name="Henrissat B."/>
            <person name="Nehls U."/>
            <person name="Egli S."/>
            <person name="Spatafora J.W."/>
            <person name="Grigoriev I.V."/>
            <person name="Martin F.M."/>
        </authorList>
    </citation>
    <scope>NUCLEOTIDE SEQUENCE [LARGE SCALE GENOMIC DNA]</scope>
    <source>
        <strain evidence="2 3">CBS 459.81</strain>
    </source>
</reference>
<keyword evidence="3" id="KW-1185">Reference proteome</keyword>
<gene>
    <name evidence="2" type="ORF">K432DRAFT_410013</name>
</gene>
<accession>A0A8E2DZA7</accession>
<evidence type="ECO:0000256" key="1">
    <source>
        <dbReference type="SAM" id="MobiDB-lite"/>
    </source>
</evidence>
<dbReference type="PANTHER" id="PTHR40422">
    <property type="entry name" value="TRANSLATION MACHINERY-ASSOCIATED PROTEIN 17"/>
    <property type="match status" value="1"/>
</dbReference>
<sequence length="170" mass="18471">MSAASTPIPPNRFAAALESLPLSSLHAKAAELRNSITHLQASNQELQPYADAGDKDCADAIVENEEVVRRMEERIALLKREVERRGMRWVEEGGAQEGGMVPLEPGEEDGVEMEGVVRNGDTGAGVERVERDALNERPSTTNAQSAGNARVDGEQYHTARDEGEEDGVYL</sequence>
<dbReference type="GO" id="GO:0030674">
    <property type="term" value="F:protein-macromolecule adaptor activity"/>
    <property type="evidence" value="ECO:0007669"/>
    <property type="project" value="TreeGrafter"/>
</dbReference>
<dbReference type="PANTHER" id="PTHR40422:SF1">
    <property type="entry name" value="TRANSLATION MACHINERY-ASSOCIATED PROTEIN 17"/>
    <property type="match status" value="1"/>
</dbReference>
<dbReference type="AlphaFoldDB" id="A0A8E2DZA7"/>
<feature type="compositionally biased region" description="Basic and acidic residues" evidence="1">
    <location>
        <begin position="151"/>
        <end position="161"/>
    </location>
</feature>
<evidence type="ECO:0000313" key="2">
    <source>
        <dbReference type="EMBL" id="OCK74261.1"/>
    </source>
</evidence>
<dbReference type="GO" id="GO:0070682">
    <property type="term" value="P:proteasome regulatory particle assembly"/>
    <property type="evidence" value="ECO:0007669"/>
    <property type="project" value="InterPro"/>
</dbReference>
<dbReference type="Proteomes" id="UP000250266">
    <property type="component" value="Unassembled WGS sequence"/>
</dbReference>
<organism evidence="2 3">
    <name type="scientific">Lepidopterella palustris CBS 459.81</name>
    <dbReference type="NCBI Taxonomy" id="1314670"/>
    <lineage>
        <taxon>Eukaryota</taxon>
        <taxon>Fungi</taxon>
        <taxon>Dikarya</taxon>
        <taxon>Ascomycota</taxon>
        <taxon>Pezizomycotina</taxon>
        <taxon>Dothideomycetes</taxon>
        <taxon>Pleosporomycetidae</taxon>
        <taxon>Mytilinidiales</taxon>
        <taxon>Argynnaceae</taxon>
        <taxon>Lepidopterella</taxon>
    </lineage>
</organism>
<dbReference type="OrthoDB" id="548474at2759"/>
<proteinExistence type="predicted"/>